<feature type="transmembrane region" description="Helical" evidence="4">
    <location>
        <begin position="457"/>
        <end position="481"/>
    </location>
</feature>
<dbReference type="GO" id="GO:0005886">
    <property type="term" value="C:plasma membrane"/>
    <property type="evidence" value="ECO:0007669"/>
    <property type="project" value="UniProtKB-SubCell"/>
</dbReference>
<dbReference type="SUPFAM" id="SSF103473">
    <property type="entry name" value="MFS general substrate transporter"/>
    <property type="match status" value="1"/>
</dbReference>
<feature type="transmembrane region" description="Helical" evidence="4">
    <location>
        <begin position="169"/>
        <end position="193"/>
    </location>
</feature>
<protein>
    <submittedName>
        <fullName evidence="6">L-fucose permease</fullName>
    </submittedName>
</protein>
<dbReference type="EMBL" id="AMKT01000101">
    <property type="protein sequence ID" value="OXG10704.1"/>
    <property type="molecule type" value="Genomic_DNA"/>
</dbReference>
<feature type="transmembrane region" description="Helical" evidence="4">
    <location>
        <begin position="205"/>
        <end position="227"/>
    </location>
</feature>
<gene>
    <name evidence="6" type="ORF">C361_06737</name>
</gene>
<keyword evidence="4" id="KW-0812">Transmembrane</keyword>
<feature type="transmembrane region" description="Helical" evidence="4">
    <location>
        <begin position="715"/>
        <end position="738"/>
    </location>
</feature>
<feature type="transmembrane region" description="Helical" evidence="4">
    <location>
        <begin position="49"/>
        <end position="71"/>
    </location>
</feature>
<feature type="region of interest" description="Disordered" evidence="3">
    <location>
        <begin position="927"/>
        <end position="951"/>
    </location>
</feature>
<evidence type="ECO:0000259" key="5">
    <source>
        <dbReference type="Pfam" id="PF20684"/>
    </source>
</evidence>
<dbReference type="InterPro" id="IPR050375">
    <property type="entry name" value="MFS_TsgA-like"/>
</dbReference>
<dbReference type="Pfam" id="PF07690">
    <property type="entry name" value="MFS_1"/>
    <property type="match status" value="1"/>
</dbReference>
<feature type="compositionally biased region" description="Polar residues" evidence="3">
    <location>
        <begin position="312"/>
        <end position="324"/>
    </location>
</feature>
<dbReference type="OrthoDB" id="2562510at2759"/>
<feature type="region of interest" description="Disordered" evidence="3">
    <location>
        <begin position="312"/>
        <end position="375"/>
    </location>
</feature>
<feature type="region of interest" description="Disordered" evidence="3">
    <location>
        <begin position="387"/>
        <end position="408"/>
    </location>
</feature>
<dbReference type="AlphaFoldDB" id="A0A854Q2G7"/>
<feature type="transmembrane region" description="Helical" evidence="4">
    <location>
        <begin position="678"/>
        <end position="695"/>
    </location>
</feature>
<evidence type="ECO:0000256" key="1">
    <source>
        <dbReference type="ARBA" id="ARBA00004429"/>
    </source>
</evidence>
<evidence type="ECO:0000256" key="2">
    <source>
        <dbReference type="ARBA" id="ARBA00022475"/>
    </source>
</evidence>
<dbReference type="InterPro" id="IPR049326">
    <property type="entry name" value="Rhodopsin_dom_fungi"/>
</dbReference>
<dbReference type="Gene3D" id="1.20.1250.20">
    <property type="entry name" value="MFS general substrate transporter like domains"/>
    <property type="match status" value="2"/>
</dbReference>
<feature type="transmembrane region" description="Helical" evidence="4">
    <location>
        <begin position="91"/>
        <end position="116"/>
    </location>
</feature>
<feature type="transmembrane region" description="Helical" evidence="4">
    <location>
        <begin position="745"/>
        <end position="764"/>
    </location>
</feature>
<feature type="transmembrane region" description="Helical" evidence="4">
    <location>
        <begin position="623"/>
        <end position="644"/>
    </location>
</feature>
<evidence type="ECO:0000313" key="7">
    <source>
        <dbReference type="Proteomes" id="UP000199727"/>
    </source>
</evidence>
<evidence type="ECO:0000256" key="3">
    <source>
        <dbReference type="SAM" id="MobiDB-lite"/>
    </source>
</evidence>
<keyword evidence="4" id="KW-0472">Membrane</keyword>
<name>A0A854Q2G7_CRYNE</name>
<dbReference type="PANTHER" id="PTHR43702">
    <property type="entry name" value="L-FUCOSE-PROTON SYMPORTER"/>
    <property type="match status" value="1"/>
</dbReference>
<dbReference type="GO" id="GO:0022857">
    <property type="term" value="F:transmembrane transporter activity"/>
    <property type="evidence" value="ECO:0007669"/>
    <property type="project" value="InterPro"/>
</dbReference>
<proteinExistence type="predicted"/>
<feature type="domain" description="Rhodopsin" evidence="5">
    <location>
        <begin position="33"/>
        <end position="287"/>
    </location>
</feature>
<evidence type="ECO:0000256" key="4">
    <source>
        <dbReference type="SAM" id="Phobius"/>
    </source>
</evidence>
<sequence length="951" mass="104635">MSKMATSSSPDRHTTVFIVTLVFTVLATVFVGLRMLSKGWIVKRFTTDDWFTVAAWIFMLGVTVSIMIGAQDGLGMIDSEIPPVMVDPQESAIYAFTVFYNLAIMTTKTAILILYVRLAAAHAFLRRASIATMVVVNLAGTMLVLLNIFRCRPIRAAFTSVNGSCINLVSIFLSTSPINILTDFAILLLPLPILTRLRMEFRQKVVLVATFIVGGFVTIVDVVRVVYLQNALKAEYAENTNDPSNTVSQENTKNYGYHVSYSLMWSGIEVSVGLICCCILVLKPLVMRVLPAILKDPNKSTLTGTLLSFDVSQPRGSQSQSLPSTREFAGTMDTTVGTRDTDPTEVSGAAEGETRNGSRHQQNGGTGRSDGDETFDLFDMLASDPQHLGAHAAHPPHRKPERQSHSTTSKIKNMFGHRHSTSTDTTQEPTQAFFDFVRMGGKKPLTELTAKESRGPVIFGSILFFLWGFAYGLIGTLNVRVQEIHGFSPSQTFALSCSYWIAYFFAPPVIAYWIITRQGFKATFITGLAFYSVGAMAFWPSAVLASYAGFFISNFLVALGLSTIEVAANPFIALAGPGQYSEARLNFSQSIQAVGGLISPIIASKVLFDELGGNESLLFKVQWCYLAVAIFVLFTAVVFFYVPLSEAWDEDLEKSREERMLRAELPSNPRYCGMPMRIWALGLGLMMMWFYIGAQENFNYYWSTLSFIIKPSFDALWGQTLGRAVFVLARFLAAVLCYIGIPPRYVLACFTIGAFITTITTIVPPMSNGTYASLILVEFFEAPIFPTIFAITIRNQGRHTKSTSTMLMMTACGGAVWPAVAYGVNIRHDGHSRLIAVPAAVLFGLNAAYPIILSSTKTYRRWVDPRWSKRKPLLEKGTREKDVGYGMGYPDGDIGDPGISPRQRTEELQLGNEGAFLSAPMTMGLGLDLSEQEELHPPDLEDSKGKGTGVG</sequence>
<dbReference type="PANTHER" id="PTHR43702:SF13">
    <property type="entry name" value="MONOSACCHARIDE TRANSPORTER, PUTATIVE (AFU_ORTHOLOGUE AFUA_4G06630)-RELATED"/>
    <property type="match status" value="1"/>
</dbReference>
<feature type="transmembrane region" description="Helical" evidence="4">
    <location>
        <begin position="128"/>
        <end position="149"/>
    </location>
</feature>
<keyword evidence="2" id="KW-1003">Cell membrane</keyword>
<comment type="caution">
    <text evidence="6">The sequence shown here is derived from an EMBL/GenBank/DDBJ whole genome shotgun (WGS) entry which is preliminary data.</text>
</comment>
<dbReference type="InterPro" id="IPR036259">
    <property type="entry name" value="MFS_trans_sf"/>
</dbReference>
<feature type="transmembrane region" description="Helical" evidence="4">
    <location>
        <begin position="805"/>
        <end position="824"/>
    </location>
</feature>
<accession>A0A854Q2G7</accession>
<feature type="transmembrane region" description="Helical" evidence="4">
    <location>
        <begin position="522"/>
        <end position="539"/>
    </location>
</feature>
<dbReference type="InterPro" id="IPR011701">
    <property type="entry name" value="MFS"/>
</dbReference>
<feature type="transmembrane region" description="Helical" evidence="4">
    <location>
        <begin position="770"/>
        <end position="793"/>
    </location>
</feature>
<dbReference type="Proteomes" id="UP000199727">
    <property type="component" value="Unassembled WGS sequence"/>
</dbReference>
<feature type="transmembrane region" description="Helical" evidence="4">
    <location>
        <begin position="16"/>
        <end position="37"/>
    </location>
</feature>
<dbReference type="Pfam" id="PF20684">
    <property type="entry name" value="Fung_rhodopsin"/>
    <property type="match status" value="1"/>
</dbReference>
<feature type="transmembrane region" description="Helical" evidence="4">
    <location>
        <begin position="263"/>
        <end position="282"/>
    </location>
</feature>
<organism evidence="6 7">
    <name type="scientific">Cryptococcus neoformans Tu259-1</name>
    <dbReference type="NCBI Taxonomy" id="1230072"/>
    <lineage>
        <taxon>Eukaryota</taxon>
        <taxon>Fungi</taxon>
        <taxon>Dikarya</taxon>
        <taxon>Basidiomycota</taxon>
        <taxon>Agaricomycotina</taxon>
        <taxon>Tremellomycetes</taxon>
        <taxon>Tremellales</taxon>
        <taxon>Cryptococcaceae</taxon>
        <taxon>Cryptococcus</taxon>
        <taxon>Cryptococcus neoformans species complex</taxon>
    </lineage>
</organism>
<feature type="transmembrane region" description="Helical" evidence="4">
    <location>
        <begin position="830"/>
        <end position="852"/>
    </location>
</feature>
<keyword evidence="4" id="KW-1133">Transmembrane helix</keyword>
<feature type="transmembrane region" description="Helical" evidence="4">
    <location>
        <begin position="493"/>
        <end position="515"/>
    </location>
</feature>
<feature type="compositionally biased region" description="Basic and acidic residues" evidence="3">
    <location>
        <begin position="933"/>
        <end position="945"/>
    </location>
</feature>
<evidence type="ECO:0000313" key="6">
    <source>
        <dbReference type="EMBL" id="OXG10704.1"/>
    </source>
</evidence>
<comment type="subcellular location">
    <subcellularLocation>
        <location evidence="1">Cell inner membrane</location>
        <topology evidence="1">Multi-pass membrane protein</topology>
    </subcellularLocation>
</comment>
<reference evidence="6 7" key="1">
    <citation type="submission" date="2017-06" db="EMBL/GenBank/DDBJ databases">
        <title>Global population genomics of the pathogenic fungus Cryptococcus neoformans var. grubii.</title>
        <authorList>
            <person name="Cuomo C."/>
            <person name="Litvintseva A."/>
            <person name="Chen Y."/>
            <person name="Young S."/>
            <person name="Zeng Q."/>
            <person name="Chapman S."/>
            <person name="Gujja S."/>
            <person name="Saif S."/>
            <person name="Birren B."/>
        </authorList>
    </citation>
    <scope>NUCLEOTIDE SEQUENCE [LARGE SCALE GENOMIC DNA]</scope>
    <source>
        <strain evidence="6 7">Tu259-1</strain>
    </source>
</reference>